<dbReference type="SMART" id="SM00220">
    <property type="entry name" value="S_TKc"/>
    <property type="match status" value="1"/>
</dbReference>
<dbReference type="InterPro" id="IPR050205">
    <property type="entry name" value="CDPK_Ser/Thr_kinases"/>
</dbReference>
<comment type="catalytic activity">
    <reaction evidence="13">
        <text>L-seryl-[protein] + ATP = O-phospho-L-seryl-[protein] + ADP + H(+)</text>
        <dbReference type="Rhea" id="RHEA:17989"/>
        <dbReference type="Rhea" id="RHEA-COMP:9863"/>
        <dbReference type="Rhea" id="RHEA-COMP:11604"/>
        <dbReference type="ChEBI" id="CHEBI:15378"/>
        <dbReference type="ChEBI" id="CHEBI:29999"/>
        <dbReference type="ChEBI" id="CHEBI:30616"/>
        <dbReference type="ChEBI" id="CHEBI:83421"/>
        <dbReference type="ChEBI" id="CHEBI:456216"/>
        <dbReference type="EC" id="2.7.11.1"/>
    </reaction>
</comment>
<feature type="compositionally biased region" description="Basic and acidic residues" evidence="14">
    <location>
        <begin position="467"/>
        <end position="485"/>
    </location>
</feature>
<feature type="compositionally biased region" description="Basic and acidic residues" evidence="14">
    <location>
        <begin position="671"/>
        <end position="696"/>
    </location>
</feature>
<feature type="compositionally biased region" description="Basic and acidic residues" evidence="14">
    <location>
        <begin position="879"/>
        <end position="912"/>
    </location>
</feature>
<feature type="region of interest" description="Disordered" evidence="14">
    <location>
        <begin position="150"/>
        <end position="451"/>
    </location>
</feature>
<evidence type="ECO:0000259" key="16">
    <source>
        <dbReference type="PROSITE" id="PS50222"/>
    </source>
</evidence>
<dbReference type="Gene3D" id="1.10.238.10">
    <property type="entry name" value="EF-hand"/>
    <property type="match status" value="2"/>
</dbReference>
<evidence type="ECO:0000256" key="13">
    <source>
        <dbReference type="ARBA" id="ARBA00048679"/>
    </source>
</evidence>
<keyword evidence="9" id="KW-0106">Calcium</keyword>
<keyword evidence="8 17" id="KW-0418">Kinase</keyword>
<feature type="compositionally biased region" description="Basic and acidic residues" evidence="14">
    <location>
        <begin position="639"/>
        <end position="655"/>
    </location>
</feature>
<dbReference type="Proteomes" id="UP000196402">
    <property type="component" value="Chromosome 9"/>
</dbReference>
<comment type="cofactor">
    <cofactor evidence="1">
        <name>Mg(2+)</name>
        <dbReference type="ChEBI" id="CHEBI:18420"/>
    </cofactor>
</comment>
<evidence type="ECO:0000256" key="11">
    <source>
        <dbReference type="ARBA" id="ARBA00024334"/>
    </source>
</evidence>
<evidence type="ECO:0000256" key="10">
    <source>
        <dbReference type="ARBA" id="ARBA00022840"/>
    </source>
</evidence>
<evidence type="ECO:0000259" key="15">
    <source>
        <dbReference type="PROSITE" id="PS50011"/>
    </source>
</evidence>
<feature type="region of interest" description="Disordered" evidence="14">
    <location>
        <begin position="875"/>
        <end position="948"/>
    </location>
</feature>
<dbReference type="Pfam" id="PF13202">
    <property type="entry name" value="EF-hand_5"/>
    <property type="match status" value="1"/>
</dbReference>
<dbReference type="GO" id="GO:0005509">
    <property type="term" value="F:calcium ion binding"/>
    <property type="evidence" value="ECO:0007669"/>
    <property type="project" value="InterPro"/>
</dbReference>
<feature type="region of interest" description="Disordered" evidence="14">
    <location>
        <begin position="603"/>
        <end position="696"/>
    </location>
</feature>
<evidence type="ECO:0000256" key="7">
    <source>
        <dbReference type="ARBA" id="ARBA00022741"/>
    </source>
</evidence>
<gene>
    <name evidence="17" type="ORF">PVT01_090026700</name>
</gene>
<feature type="compositionally biased region" description="Basic and acidic residues" evidence="14">
    <location>
        <begin position="428"/>
        <end position="439"/>
    </location>
</feature>
<evidence type="ECO:0000256" key="14">
    <source>
        <dbReference type="SAM" id="MobiDB-lite"/>
    </source>
</evidence>
<dbReference type="Gene3D" id="1.10.510.10">
    <property type="entry name" value="Transferase(Phosphotransferase) domain 1"/>
    <property type="match status" value="1"/>
</dbReference>
<keyword evidence="4" id="KW-0808">Transferase</keyword>
<feature type="compositionally biased region" description="Acidic residues" evidence="14">
    <location>
        <begin position="279"/>
        <end position="290"/>
    </location>
</feature>
<keyword evidence="3" id="KW-0723">Serine/threonine-protein kinase</keyword>
<proteinExistence type="inferred from homology"/>
<dbReference type="EC" id="2.7.11.1" evidence="2"/>
<dbReference type="FunFam" id="1.10.510.10:FF:000766">
    <property type="entry name" value="CAMK/CDPK protein kinase"/>
    <property type="match status" value="1"/>
</dbReference>
<dbReference type="Gene3D" id="3.30.200.20">
    <property type="entry name" value="Phosphorylase Kinase, domain 1"/>
    <property type="match status" value="1"/>
</dbReference>
<feature type="region of interest" description="Disordered" evidence="14">
    <location>
        <begin position="467"/>
        <end position="524"/>
    </location>
</feature>
<evidence type="ECO:0000256" key="3">
    <source>
        <dbReference type="ARBA" id="ARBA00022527"/>
    </source>
</evidence>
<evidence type="ECO:0000313" key="17">
    <source>
        <dbReference type="EMBL" id="SCO67327.1"/>
    </source>
</evidence>
<feature type="compositionally biased region" description="Basic and acidic residues" evidence="14">
    <location>
        <begin position="758"/>
        <end position="789"/>
    </location>
</feature>
<dbReference type="PROSITE" id="PS50222">
    <property type="entry name" value="EF_HAND_2"/>
    <property type="match status" value="3"/>
</dbReference>
<dbReference type="GO" id="GO:0005524">
    <property type="term" value="F:ATP binding"/>
    <property type="evidence" value="ECO:0007669"/>
    <property type="project" value="UniProtKB-KW"/>
</dbReference>
<feature type="compositionally biased region" description="Low complexity" evidence="14">
    <location>
        <begin position="291"/>
        <end position="310"/>
    </location>
</feature>
<dbReference type="EMBL" id="LT615247">
    <property type="protein sequence ID" value="SCO67327.1"/>
    <property type="molecule type" value="Genomic_DNA"/>
</dbReference>
<feature type="domain" description="EF-hand" evidence="16">
    <location>
        <begin position="1450"/>
        <end position="1485"/>
    </location>
</feature>
<evidence type="ECO:0000256" key="8">
    <source>
        <dbReference type="ARBA" id="ARBA00022777"/>
    </source>
</evidence>
<evidence type="ECO:0000256" key="6">
    <source>
        <dbReference type="ARBA" id="ARBA00022737"/>
    </source>
</evidence>
<dbReference type="SUPFAM" id="SSF47473">
    <property type="entry name" value="EF-hand"/>
    <property type="match status" value="2"/>
</dbReference>
<evidence type="ECO:0000256" key="5">
    <source>
        <dbReference type="ARBA" id="ARBA00022723"/>
    </source>
</evidence>
<evidence type="ECO:0000313" key="18">
    <source>
        <dbReference type="Proteomes" id="UP000196402"/>
    </source>
</evidence>
<keyword evidence="6" id="KW-0677">Repeat</keyword>
<dbReference type="eggNOG" id="KOG0032">
    <property type="taxonomic scope" value="Eukaryota"/>
</dbReference>
<feature type="domain" description="EF-hand" evidence="16">
    <location>
        <begin position="1043"/>
        <end position="1078"/>
    </location>
</feature>
<keyword evidence="10" id="KW-0067">ATP-binding</keyword>
<evidence type="ECO:0000256" key="1">
    <source>
        <dbReference type="ARBA" id="ARBA00001946"/>
    </source>
</evidence>
<feature type="compositionally biased region" description="Acidic residues" evidence="14">
    <location>
        <begin position="340"/>
        <end position="389"/>
    </location>
</feature>
<dbReference type="VEuPathDB" id="PlasmoDB:PVPAM_090027600"/>
<dbReference type="InterPro" id="IPR018247">
    <property type="entry name" value="EF_Hand_1_Ca_BS"/>
</dbReference>
<accession>A0A1G4GXJ0</accession>
<dbReference type="InterPro" id="IPR008271">
    <property type="entry name" value="Ser/Thr_kinase_AS"/>
</dbReference>
<dbReference type="PANTHER" id="PTHR24349">
    <property type="entry name" value="SERINE/THREONINE-PROTEIN KINASE"/>
    <property type="match status" value="1"/>
</dbReference>
<feature type="compositionally biased region" description="Basic and acidic residues" evidence="14">
    <location>
        <begin position="24"/>
        <end position="35"/>
    </location>
</feature>
<feature type="domain" description="EF-hand" evidence="16">
    <location>
        <begin position="1519"/>
        <end position="1554"/>
    </location>
</feature>
<dbReference type="InterPro" id="IPR000719">
    <property type="entry name" value="Prot_kinase_dom"/>
</dbReference>
<dbReference type="PROSITE" id="PS50011">
    <property type="entry name" value="PROTEIN_KINASE_DOM"/>
    <property type="match status" value="1"/>
</dbReference>
<evidence type="ECO:0000256" key="12">
    <source>
        <dbReference type="ARBA" id="ARBA00047899"/>
    </source>
</evidence>
<keyword evidence="5" id="KW-0479">Metal-binding</keyword>
<dbReference type="PROSITE" id="PS00018">
    <property type="entry name" value="EF_HAND_1"/>
    <property type="match status" value="3"/>
</dbReference>
<feature type="compositionally biased region" description="Basic residues" evidence="14">
    <location>
        <begin position="8"/>
        <end position="18"/>
    </location>
</feature>
<reference evidence="17 18" key="1">
    <citation type="submission" date="2016-07" db="EMBL/GenBank/DDBJ databases">
        <authorList>
            <consortium name="Pathogen Informatics"/>
        </authorList>
    </citation>
    <scope>NUCLEOTIDE SEQUENCE [LARGE SCALE GENOMIC DNA]</scope>
</reference>
<evidence type="ECO:0000256" key="2">
    <source>
        <dbReference type="ARBA" id="ARBA00012513"/>
    </source>
</evidence>
<dbReference type="VEuPathDB" id="PlasmoDB:PVX_091755"/>
<dbReference type="FunFam" id="3.30.200.20:FF:000315">
    <property type="entry name" value="Calcium-dependent protein kinase 3"/>
    <property type="match status" value="1"/>
</dbReference>
<comment type="catalytic activity">
    <reaction evidence="12">
        <text>L-threonyl-[protein] + ATP = O-phospho-L-threonyl-[protein] + ADP + H(+)</text>
        <dbReference type="Rhea" id="RHEA:46608"/>
        <dbReference type="Rhea" id="RHEA-COMP:11060"/>
        <dbReference type="Rhea" id="RHEA-COMP:11605"/>
        <dbReference type="ChEBI" id="CHEBI:15378"/>
        <dbReference type="ChEBI" id="CHEBI:30013"/>
        <dbReference type="ChEBI" id="CHEBI:30616"/>
        <dbReference type="ChEBI" id="CHEBI:61977"/>
        <dbReference type="ChEBI" id="CHEBI:456216"/>
        <dbReference type="EC" id="2.7.11.1"/>
    </reaction>
</comment>
<evidence type="ECO:0000256" key="4">
    <source>
        <dbReference type="ARBA" id="ARBA00022679"/>
    </source>
</evidence>
<feature type="region of interest" description="Disordered" evidence="14">
    <location>
        <begin position="821"/>
        <end position="858"/>
    </location>
</feature>
<feature type="region of interest" description="Disordered" evidence="14">
    <location>
        <begin position="748"/>
        <end position="803"/>
    </location>
</feature>
<feature type="compositionally biased region" description="Basic and acidic residues" evidence="14">
    <location>
        <begin position="259"/>
        <end position="278"/>
    </location>
</feature>
<organism evidence="17 18">
    <name type="scientific">Plasmodium vivax</name>
    <name type="common">malaria parasite P. vivax</name>
    <dbReference type="NCBI Taxonomy" id="5855"/>
    <lineage>
        <taxon>Eukaryota</taxon>
        <taxon>Sar</taxon>
        <taxon>Alveolata</taxon>
        <taxon>Apicomplexa</taxon>
        <taxon>Aconoidasida</taxon>
        <taxon>Haemosporida</taxon>
        <taxon>Plasmodiidae</taxon>
        <taxon>Plasmodium</taxon>
        <taxon>Plasmodium (Plasmodium)</taxon>
    </lineage>
</organism>
<dbReference type="InterPro" id="IPR011992">
    <property type="entry name" value="EF-hand-dom_pair"/>
</dbReference>
<feature type="compositionally biased region" description="Basic and acidic residues" evidence="14">
    <location>
        <begin position="931"/>
        <end position="945"/>
    </location>
</feature>
<dbReference type="PROSITE" id="PS00108">
    <property type="entry name" value="PROTEIN_KINASE_ST"/>
    <property type="match status" value="1"/>
</dbReference>
<feature type="compositionally biased region" description="Basic and acidic residues" evidence="14">
    <location>
        <begin position="202"/>
        <end position="212"/>
    </location>
</feature>
<dbReference type="Pfam" id="PF13499">
    <property type="entry name" value="EF-hand_7"/>
    <property type="match status" value="1"/>
</dbReference>
<feature type="compositionally biased region" description="Basic and acidic residues" evidence="14">
    <location>
        <begin position="395"/>
        <end position="409"/>
    </location>
</feature>
<feature type="compositionally biased region" description="Acidic residues" evidence="14">
    <location>
        <begin position="603"/>
        <end position="617"/>
    </location>
</feature>
<evidence type="ECO:0000256" key="9">
    <source>
        <dbReference type="ARBA" id="ARBA00022837"/>
    </source>
</evidence>
<feature type="compositionally biased region" description="Polar residues" evidence="14">
    <location>
        <begin position="489"/>
        <end position="516"/>
    </location>
</feature>
<feature type="region of interest" description="Disordered" evidence="14">
    <location>
        <begin position="1"/>
        <end position="107"/>
    </location>
</feature>
<feature type="compositionally biased region" description="Basic and acidic residues" evidence="14">
    <location>
        <begin position="151"/>
        <end position="160"/>
    </location>
</feature>
<name>A0A1G4GXJ0_PLAVI</name>
<dbReference type="SMART" id="SM00054">
    <property type="entry name" value="EFh"/>
    <property type="match status" value="3"/>
</dbReference>
<dbReference type="GO" id="GO:0004674">
    <property type="term" value="F:protein serine/threonine kinase activity"/>
    <property type="evidence" value="ECO:0007669"/>
    <property type="project" value="UniProtKB-KW"/>
</dbReference>
<dbReference type="VEuPathDB" id="PlasmoDB:PVP01_0923400"/>
<dbReference type="InterPro" id="IPR002048">
    <property type="entry name" value="EF_hand_dom"/>
</dbReference>
<dbReference type="Pfam" id="PF00069">
    <property type="entry name" value="Pkinase"/>
    <property type="match status" value="1"/>
</dbReference>
<feature type="domain" description="Protein kinase" evidence="15">
    <location>
        <begin position="1155"/>
        <end position="1407"/>
    </location>
</feature>
<sequence length="1594" mass="182307">MRASIDKQKKKRKKKKKNLFSLKDGSEKDSTKVESTDDANSLTGSEPPSGGEERVPLQIAKGRNAPLREVAAGTTSTKTTAKKKKNAAKGIYPNVKRKDAPYGENEQEEFAEDIFENEIFDELQFVEDEHVEYKMYDSYSNAGLKLLSKYSVDDGKGESTKRKRKKKRQGKEGQEEAGNVGQSERQPESYAKYSYNDEEPLEGNHNEFDSDIIKFLNRNKKSVDYDKRNGRPFQKGGTYSYVASDSYGGKRGKQKQMHAAREDKDNYEHYREENADYYDREEEGGEEGEQSDSSQSGDDRSGGSQSGDDYNTSAARYTYERGGGVGGSGKFKRGGSLGQEGEEDEEEDEEGEEDDEDEEEEADEEEEVDEEEEDDEDEADEEDEADDGSESGPDPLERKDETNAEDPIRRRPLANELQYRNVSAGPHIYDKREDGHFENEENTWNVTKKDPTERIYGGEKRHEIAFEHSRRGKEESPKVEYPEKRQNKKSININVSESDLKKSNTSYGRQYPTQRSAWGGKSPLRNALNIGNPNLSKDHYRFNLPGGEDKLIKFNIGGHAMGNGRSKSIYKDERINAFDHMIHSSHQSAHAGADDYFLATGDEEAGEGEEAEEEAEEAAASAAASSTANCADGRWGQPSREETQKAQDPQGEEKKKHNIKSFLDKIKHRKNNEDLLKREQSKYDHAERSEKKDKFKMKFTDILHARTLGNFFHRNKSVAAKSLSPQRERDASAELCVKSNGVEKFGWLHGGRAGNHQMRGDNHQIRGDDQHSQRDDRYPQQHRQRDDRLPPQPYMIKDEVPHHSTRDAVKILDIFSDQGEATNDGAITHSGGSPYDDKGIPKRGSKNSQELSYRGGSSPKEAIASKFYDSFKVAPTTWDGKKSDMGKLPERDKKNPKEEDPKAEDFKTEDSKAIGSNDPTGEKQRRRYHTSRHELDADTSRKAPGKESNLPMVYEQLYYRSRPLGNENQMAQLEGDLKKGRQITLQGGNGRDEEADVRMEQTLSRKMIENNELKKRNENNEEVLATPFYIKSKIDKVLKNREIFERSARATFQQFDVKNKNFLHFSEIESLIQKLCFNLELPPVDKNILSIVYKDYDSSKNNRMSYTDFRQMYWDLLKQIKKKYYPTKNLKIKRNCIISRKKLGGYDYSSIYNYLSFKKILGCGAFGEVHLVEDNICKLYKVVKILKKKKLKNIKINEEINVLIYLDHPNIIKIFDVYENVDCTYIVMELCEGGELMEKVVKSAIFNEDYIKNIMFQILCAIAYMHSNNIAHKDLKPENILFKSKGDDTLKIIDFGLAELINHTEGVSKTAAGTVLYMAPEVFKKNFTIKCDIWSAGVIMFFLFSKNLPFCGNTYDEIKLSIFKDEPDYKSLRGRLSQPALHMLKLMLEKDHTRRPMAAVLLHHPWFQGFLDPVQINPSTLSNIKAYMKQSNIRNIIVNIMAHELSVIDSHLKYINELFCKIDTNHNGSLSHGEIYAVLANAGIKKWDINRIVQALDINDRGSVTYTEFIAGCYRWKDIESTFLKAAFNKIDKDEDGYISKSDIVTLVQDKVIESHDVDNFFASVFLVKKGLSCERRANRINFEDFKEYLLSTF</sequence>
<protein>
    <recommendedName>
        <fullName evidence="2">non-specific serine/threonine protein kinase</fullName>
        <ecNumber evidence="2">2.7.11.1</ecNumber>
    </recommendedName>
</protein>
<dbReference type="VEuPathDB" id="PlasmoDB:PVW1_090028000"/>
<dbReference type="InterPro" id="IPR011009">
    <property type="entry name" value="Kinase-like_dom_sf"/>
</dbReference>
<keyword evidence="7" id="KW-0547">Nucleotide-binding</keyword>
<comment type="similarity">
    <text evidence="11">Belongs to the protein kinase superfamily. Ser/Thr protein kinase family. CDPK subfamily.</text>
</comment>
<dbReference type="SUPFAM" id="SSF56112">
    <property type="entry name" value="Protein kinase-like (PK-like)"/>
    <property type="match status" value="1"/>
</dbReference>